<evidence type="ECO:0000256" key="1">
    <source>
        <dbReference type="SAM" id="MobiDB-lite"/>
    </source>
</evidence>
<evidence type="ECO:0000313" key="5">
    <source>
        <dbReference type="EMBL" id="CAF4772420.1"/>
    </source>
</evidence>
<dbReference type="EMBL" id="CAJOBJ010143188">
    <property type="protein sequence ID" value="CAF4772420.1"/>
    <property type="molecule type" value="Genomic_DNA"/>
</dbReference>
<evidence type="ECO:0000313" key="2">
    <source>
        <dbReference type="EMBL" id="CAF0990657.1"/>
    </source>
</evidence>
<reference evidence="3" key="1">
    <citation type="submission" date="2021-02" db="EMBL/GenBank/DDBJ databases">
        <authorList>
            <person name="Nowell W R."/>
        </authorList>
    </citation>
    <scope>NUCLEOTIDE SEQUENCE</scope>
</reference>
<gene>
    <name evidence="4" type="ORF">BYL167_LOCUS3248</name>
    <name evidence="2" type="ORF">CJN711_LOCUS1839</name>
    <name evidence="5" type="ORF">GIL414_LOCUS45997</name>
    <name evidence="3" type="ORF">KQP761_LOCUS3052</name>
</gene>
<sequence length="220" mass="26392">MSSTRNYSKESRSYYSRSSSFSNDHSNSSYRRRPLSSLLIERDFSSPSLALDHFDDPHFFERRSRRFLDDFDRPLCWRFNDDWFDEPLFKSNITNNSIHVERCIPINYRKNNSSTSTTRNIPVQYLPSSVNRHEKLYKKIDNNVGFTSNTFQRNNNDCFERRENRITTDDWPPKQDTPTRKRTSMTIFVRPPRIQYSDASNHQRTMSTPNYRSSNQTNYY</sequence>
<dbReference type="Proteomes" id="UP000663834">
    <property type="component" value="Unassembled WGS sequence"/>
</dbReference>
<dbReference type="EMBL" id="CAJNOV010000118">
    <property type="protein sequence ID" value="CAF0990657.1"/>
    <property type="molecule type" value="Genomic_DNA"/>
</dbReference>
<evidence type="ECO:0000313" key="3">
    <source>
        <dbReference type="EMBL" id="CAF1266023.1"/>
    </source>
</evidence>
<dbReference type="AlphaFoldDB" id="A0A815B7M4"/>
<comment type="caution">
    <text evidence="3">The sequence shown here is derived from an EMBL/GenBank/DDBJ whole genome shotgun (WGS) entry which is preliminary data.</text>
</comment>
<evidence type="ECO:0000313" key="4">
    <source>
        <dbReference type="EMBL" id="CAF3805644.1"/>
    </source>
</evidence>
<feature type="region of interest" description="Disordered" evidence="1">
    <location>
        <begin position="1"/>
        <end position="30"/>
    </location>
</feature>
<name>A0A815B7M4_9BILA</name>
<feature type="region of interest" description="Disordered" evidence="1">
    <location>
        <begin position="193"/>
        <end position="220"/>
    </location>
</feature>
<dbReference type="OrthoDB" id="10042762at2759"/>
<organism evidence="3 6">
    <name type="scientific">Rotaria magnacalcarata</name>
    <dbReference type="NCBI Taxonomy" id="392030"/>
    <lineage>
        <taxon>Eukaryota</taxon>
        <taxon>Metazoa</taxon>
        <taxon>Spiralia</taxon>
        <taxon>Gnathifera</taxon>
        <taxon>Rotifera</taxon>
        <taxon>Eurotatoria</taxon>
        <taxon>Bdelloidea</taxon>
        <taxon>Philodinida</taxon>
        <taxon>Philodinidae</taxon>
        <taxon>Rotaria</taxon>
    </lineage>
</organism>
<dbReference type="Proteomes" id="UP000681967">
    <property type="component" value="Unassembled WGS sequence"/>
</dbReference>
<accession>A0A815B7M4</accession>
<evidence type="ECO:0000313" key="6">
    <source>
        <dbReference type="Proteomes" id="UP000663834"/>
    </source>
</evidence>
<dbReference type="Proteomes" id="UP000663855">
    <property type="component" value="Unassembled WGS sequence"/>
</dbReference>
<dbReference type="Proteomes" id="UP000681720">
    <property type="component" value="Unassembled WGS sequence"/>
</dbReference>
<dbReference type="EMBL" id="CAJOBH010000614">
    <property type="protein sequence ID" value="CAF3805644.1"/>
    <property type="molecule type" value="Genomic_DNA"/>
</dbReference>
<proteinExistence type="predicted"/>
<dbReference type="EMBL" id="CAJNOW010000189">
    <property type="protein sequence ID" value="CAF1266023.1"/>
    <property type="molecule type" value="Genomic_DNA"/>
</dbReference>
<feature type="compositionally biased region" description="Polar residues" evidence="1">
    <location>
        <begin position="197"/>
        <end position="220"/>
    </location>
</feature>
<feature type="compositionally biased region" description="Low complexity" evidence="1">
    <location>
        <begin position="13"/>
        <end position="30"/>
    </location>
</feature>
<protein>
    <submittedName>
        <fullName evidence="3">Uncharacterized protein</fullName>
    </submittedName>
</protein>